<reference evidence="4" key="2">
    <citation type="submission" date="2019-06" db="EMBL/GenBank/DDBJ databases">
        <authorList>
            <person name="Hu M."/>
        </authorList>
    </citation>
    <scope>NUCLEOTIDE SEQUENCE</scope>
    <source>
        <strain evidence="4">08RB2639</strain>
    </source>
</reference>
<evidence type="ECO:0000259" key="1">
    <source>
        <dbReference type="Pfam" id="PF05876"/>
    </source>
</evidence>
<keyword evidence="6" id="KW-1185">Reference proteome</keyword>
<protein>
    <submittedName>
        <fullName evidence="3">Phage terminase large subunit GpA-like protein</fullName>
    </submittedName>
    <submittedName>
        <fullName evidence="4">Phage terminase large subunit family protein</fullName>
    </submittedName>
</protein>
<reference evidence="3 6" key="3">
    <citation type="submission" date="2020-08" db="EMBL/GenBank/DDBJ databases">
        <title>Genomic Encyclopedia of Type Strains, Phase IV (KMG-IV): sequencing the most valuable type-strain genomes for metagenomic binning, comparative biology and taxonomic classification.</title>
        <authorList>
            <person name="Goeker M."/>
        </authorList>
    </citation>
    <scope>NUCLEOTIDE SEQUENCE [LARGE SCALE GENOMIC DNA]</scope>
    <source>
        <strain evidence="3 6">DSM 23868</strain>
    </source>
</reference>
<dbReference type="EMBL" id="JACIEX010000002">
    <property type="protein sequence ID" value="MBB4092629.1"/>
    <property type="molecule type" value="Genomic_DNA"/>
</dbReference>
<evidence type="ECO:0000313" key="6">
    <source>
        <dbReference type="Proteomes" id="UP000553980"/>
    </source>
</evidence>
<dbReference type="EMBL" id="VEWK01000002">
    <property type="protein sequence ID" value="TNV14453.1"/>
    <property type="molecule type" value="Genomic_DNA"/>
</dbReference>
<dbReference type="Proteomes" id="UP000553980">
    <property type="component" value="Unassembled WGS sequence"/>
</dbReference>
<dbReference type="AlphaFoldDB" id="A0A5C5CT33"/>
<name>A0A5C5CT33_9HYPH</name>
<dbReference type="Gene3D" id="3.40.50.300">
    <property type="entry name" value="P-loop containing nucleotide triphosphate hydrolases"/>
    <property type="match status" value="1"/>
</dbReference>
<dbReference type="Pfam" id="PF20454">
    <property type="entry name" value="GpA_nuclease"/>
    <property type="match status" value="1"/>
</dbReference>
<reference evidence="4 5" key="1">
    <citation type="journal article" date="2011" name="Int. J. Syst. Evol. Microbiol.">
        <title>Ochrobactrum pecoris sp. nov., isolated from farm animals.</title>
        <authorList>
            <person name="Kampfer P."/>
            <person name="Huber B."/>
            <person name="Busse H.J."/>
            <person name="Scholz H.C."/>
            <person name="Tomaso H."/>
            <person name="Hotzel H."/>
            <person name="Melzer F."/>
        </authorList>
    </citation>
    <scope>NUCLEOTIDE SEQUENCE [LARGE SCALE GENOMIC DNA]</scope>
    <source>
        <strain evidence="4 5">08RB2639</strain>
    </source>
</reference>
<proteinExistence type="inferred from homology"/>
<evidence type="ECO:0000259" key="2">
    <source>
        <dbReference type="Pfam" id="PF20454"/>
    </source>
</evidence>
<dbReference type="OrthoDB" id="5181253at2"/>
<sequence>MTTALAITRRAVWEALTPPPKLKLSEWIEQTVYLPEGVSSLTGRVRLWPPQREIADAIGDSALERVTLVKPVRVGFTTLLTSAMASFCSNDPSPILSLLPTEADCRDYMVSDVEPIFDASPALNGLLTGDVDEGGRNTLLSRRFPGGFLKVIAAKAPRNLRRHNVRILFIDEADGMSATKEGSPILLAERRTLSFADRKIVMGSTPVYEETSHVLQSYEQSDKRIYEVPCPECGHFHEIQWSDIQWPEGEPEKAYYVCRECGSVVDERHKPGMVANGRWRALKPEVKDHAGFRMNALISLLPNASWGRLAKEFVGAKNDPSKLQTFINTILAQGWKENTDELDDIELASRAEDFSLVAETPDDDDATATTGIPVQVLIITAGVDVQDDRLEITFIGWDKEGIPYALGHEVIWGRYEDHTTWSELDVALGTQWDHPLGGKIKVDATCIDSSDGETMETVYRYAFPRFRRRVFAIKGVGGNRPWIEKSKSTVKGGKLFIVGVDGIKSHIFGRLARASSMRFSKSLPDVWFEQLVGEQMVVKYSRGQTVRQFVPVPGRRHEALDCTVYAFAARQMVNANWAHREGELSTPPEIKPVSSLPQIAPSEWL</sequence>
<dbReference type="InterPro" id="IPR008866">
    <property type="entry name" value="Phage_lambda_GpA-like"/>
</dbReference>
<comment type="caution">
    <text evidence="4">The sequence shown here is derived from an EMBL/GenBank/DDBJ whole genome shotgun (WGS) entry which is preliminary data.</text>
</comment>
<dbReference type="GO" id="GO:0016887">
    <property type="term" value="F:ATP hydrolysis activity"/>
    <property type="evidence" value="ECO:0007669"/>
    <property type="project" value="InterPro"/>
</dbReference>
<evidence type="ECO:0000313" key="3">
    <source>
        <dbReference type="EMBL" id="MBB4092629.1"/>
    </source>
</evidence>
<dbReference type="GO" id="GO:0004519">
    <property type="term" value="F:endonuclease activity"/>
    <property type="evidence" value="ECO:0007669"/>
    <property type="project" value="InterPro"/>
</dbReference>
<gene>
    <name evidence="4" type="ORF">FIB18_04270</name>
    <name evidence="3" type="ORF">GGQ79_001114</name>
</gene>
<dbReference type="HAMAP" id="MF_04144">
    <property type="entry name" value="TERL_LAMBDA"/>
    <property type="match status" value="1"/>
</dbReference>
<dbReference type="RefSeq" id="WP_140019589.1">
    <property type="nucleotide sequence ID" value="NZ_JACIEX010000002.1"/>
</dbReference>
<feature type="domain" description="Terminase large subunit GpA endonuclease" evidence="2">
    <location>
        <begin position="289"/>
        <end position="576"/>
    </location>
</feature>
<dbReference type="InterPro" id="IPR027417">
    <property type="entry name" value="P-loop_NTPase"/>
</dbReference>
<dbReference type="InterPro" id="IPR046454">
    <property type="entry name" value="GpA_endonuclease"/>
</dbReference>
<dbReference type="Proteomes" id="UP000313390">
    <property type="component" value="Unassembled WGS sequence"/>
</dbReference>
<organism evidence="4 5">
    <name type="scientific">Brucella pecoris</name>
    <dbReference type="NCBI Taxonomy" id="867683"/>
    <lineage>
        <taxon>Bacteria</taxon>
        <taxon>Pseudomonadati</taxon>
        <taxon>Pseudomonadota</taxon>
        <taxon>Alphaproteobacteria</taxon>
        <taxon>Hyphomicrobiales</taxon>
        <taxon>Brucellaceae</taxon>
        <taxon>Brucella/Ochrobactrum group</taxon>
        <taxon>Brucella</taxon>
    </lineage>
</organism>
<dbReference type="GO" id="GO:0005524">
    <property type="term" value="F:ATP binding"/>
    <property type="evidence" value="ECO:0007669"/>
    <property type="project" value="InterPro"/>
</dbReference>
<evidence type="ECO:0000313" key="5">
    <source>
        <dbReference type="Proteomes" id="UP000313390"/>
    </source>
</evidence>
<feature type="domain" description="Phage terminase large subunit GpA ATPase" evidence="1">
    <location>
        <begin position="40"/>
        <end position="279"/>
    </location>
</feature>
<dbReference type="InterPro" id="IPR046453">
    <property type="entry name" value="GpA_ATPase"/>
</dbReference>
<evidence type="ECO:0000313" key="4">
    <source>
        <dbReference type="EMBL" id="TNV14453.1"/>
    </source>
</evidence>
<dbReference type="Pfam" id="PF05876">
    <property type="entry name" value="GpA_ATPase"/>
    <property type="match status" value="1"/>
</dbReference>
<dbReference type="SUPFAM" id="SSF57783">
    <property type="entry name" value="Zinc beta-ribbon"/>
    <property type="match status" value="1"/>
</dbReference>
<accession>A0A5C5CT33</accession>